<name>A0A7N0TK28_KALFE</name>
<dbReference type="FunFam" id="1.25.40.10:FF:000225">
    <property type="entry name" value="Protein SMG7"/>
    <property type="match status" value="1"/>
</dbReference>
<dbReference type="PANTHER" id="PTHR15696">
    <property type="entry name" value="SMG-7 SUPPRESSOR WITH MORPHOLOGICAL EFFECT ON GENITALIA PROTEIN 7"/>
    <property type="match status" value="1"/>
</dbReference>
<feature type="compositionally biased region" description="Basic and acidic residues" evidence="2">
    <location>
        <begin position="597"/>
        <end position="607"/>
    </location>
</feature>
<dbReference type="InterPro" id="IPR011990">
    <property type="entry name" value="TPR-like_helical_dom_sf"/>
</dbReference>
<feature type="domain" description="DNA/RNA-binding" evidence="3">
    <location>
        <begin position="198"/>
        <end position="499"/>
    </location>
</feature>
<feature type="compositionally biased region" description="Polar residues" evidence="2">
    <location>
        <begin position="789"/>
        <end position="800"/>
    </location>
</feature>
<feature type="region of interest" description="Disordered" evidence="2">
    <location>
        <begin position="669"/>
        <end position="704"/>
    </location>
</feature>
<dbReference type="GO" id="GO:0005697">
    <property type="term" value="C:telomerase holoenzyme complex"/>
    <property type="evidence" value="ECO:0007669"/>
    <property type="project" value="TreeGrafter"/>
</dbReference>
<dbReference type="GO" id="GO:0000184">
    <property type="term" value="P:nuclear-transcribed mRNA catabolic process, nonsense-mediated decay"/>
    <property type="evidence" value="ECO:0007669"/>
    <property type="project" value="TreeGrafter"/>
</dbReference>
<reference evidence="5" key="1">
    <citation type="submission" date="2021-01" db="UniProtKB">
        <authorList>
            <consortium name="EnsemblPlants"/>
        </authorList>
    </citation>
    <scope>IDENTIFICATION</scope>
</reference>
<dbReference type="Gramene" id="Kaladp0039s0212.2.v1.1">
    <property type="protein sequence ID" value="Kaladp0039s0212.2.v1.1"/>
    <property type="gene ID" value="Kaladp0039s0212.v1.1"/>
</dbReference>
<dbReference type="GO" id="GO:0042162">
    <property type="term" value="F:telomeric DNA binding"/>
    <property type="evidence" value="ECO:0007669"/>
    <property type="project" value="TreeGrafter"/>
</dbReference>
<dbReference type="AlphaFoldDB" id="A0A7N0TK28"/>
<sequence>MGDCSIPPDCAPNQEKNVLLVKVVNLEKQLWKCVQSAGLTSADAQRLYKEACSCFEKLVLCEMDLSDVQDVEYSLWKLHYKHIDEFRRRIRQKAPSGGSPRPPKPPNGARQNGANHVEGFRLFLTEATKFYQDLLLKVRRRYGFLEEKSGVAVAVQSEATVRKCQFMCHRFLICIGDLARYKELHDNSDGRTRNWSVAATYYMKATVIWPDGGNSQNQLALLATYVGDEFLALFHCIRSLAVKEPFPDAWSNLMLLFEKNQATFLHSISNEVCFNFSNPSATLPMKKSDKNGSRKTELWSLFVRLISFFLTKFSLKEFPRTLVATVAELVALVELDDAKLRASLESYQHMGSSRSGPFKALHIVSVLIFVVEYLTKGLKQTDLESESAAQQLELTQLSLTAAFVILGRLAGRCAKSDPVDSCPLLPGVLVFLEWLAAKIDEVDAHCEDGKVLKATHDFFDAAVRLLNLIPRTTGRTKPSCITALWEDFELQGFSPLAEAHAYLDFSDHIENRKNVENGKECRARRMCNAAARLANRTGCLRRWISYNPSDRSFSALKLDICEDDSVEKVVELDGAASKEPDHSSCSATEISVPELVEGDKGTPRVEDSSEVVDEEEVILFKPIVRHNSAPIQKCAESDASSSGNADSQRAAADECLRRSKSLLITESQLKTASSNTAESQSKNALTITTESQPKTGPPDVNPMFTNFTAEKTLRLLETSKELHPFPDANSVARGPPSLSAWVLEQGSSSTDRLKDLDSICKSHLKPIEVSPNRSSSPLSVSRAADSVLSSSHFSPTSPRYSNAAHLSPRLRPGAPWPHDAASDASSDYFNSPRLKDEDGLSGSPKASALYNYKASPSPPLCPARHPPLSGMLSSSEWLRQYREKQSLKQATTSPTPTAKLPTRAYTPASPYTDASTIELYDRWGNPVVSVPTANFGVPPPPFSGLGLPRRDDDDYLSPKLAPKPYEFIDGVGDSTDEPRPLLQYLKERDLWRMQQKQHSRNPPAYMGT</sequence>
<feature type="region of interest" description="Disordered" evidence="2">
    <location>
        <begin position="789"/>
        <end position="842"/>
    </location>
</feature>
<evidence type="ECO:0000256" key="2">
    <source>
        <dbReference type="SAM" id="MobiDB-lite"/>
    </source>
</evidence>
<dbReference type="Gene3D" id="1.25.40.10">
    <property type="entry name" value="Tetratricopeptide repeat domain"/>
    <property type="match status" value="1"/>
</dbReference>
<dbReference type="InterPro" id="IPR019458">
    <property type="entry name" value="Est1-like_N"/>
</dbReference>
<feature type="region of interest" description="Disordered" evidence="2">
    <location>
        <begin position="884"/>
        <end position="906"/>
    </location>
</feature>
<organism evidence="5 6">
    <name type="scientific">Kalanchoe fedtschenkoi</name>
    <name type="common">Lavender scallops</name>
    <name type="synonym">South American air plant</name>
    <dbReference type="NCBI Taxonomy" id="63787"/>
    <lineage>
        <taxon>Eukaryota</taxon>
        <taxon>Viridiplantae</taxon>
        <taxon>Streptophyta</taxon>
        <taxon>Embryophyta</taxon>
        <taxon>Tracheophyta</taxon>
        <taxon>Spermatophyta</taxon>
        <taxon>Magnoliopsida</taxon>
        <taxon>eudicotyledons</taxon>
        <taxon>Gunneridae</taxon>
        <taxon>Pentapetalae</taxon>
        <taxon>Saxifragales</taxon>
        <taxon>Crassulaceae</taxon>
        <taxon>Kalanchoe</taxon>
    </lineage>
</organism>
<dbReference type="Pfam" id="PF10374">
    <property type="entry name" value="EST1"/>
    <property type="match status" value="1"/>
</dbReference>
<accession>A0A7N0TK28</accession>
<dbReference type="Pfam" id="PF10373">
    <property type="entry name" value="EST1_DNA_bind"/>
    <property type="match status" value="1"/>
</dbReference>
<feature type="region of interest" description="Disordered" evidence="2">
    <location>
        <begin position="574"/>
        <end position="611"/>
    </location>
</feature>
<dbReference type="Proteomes" id="UP000594263">
    <property type="component" value="Unplaced"/>
</dbReference>
<feature type="region of interest" description="Disordered" evidence="2">
    <location>
        <begin position="93"/>
        <end position="112"/>
    </location>
</feature>
<keyword evidence="6" id="KW-1185">Reference proteome</keyword>
<evidence type="ECO:0000259" key="4">
    <source>
        <dbReference type="Pfam" id="PF10374"/>
    </source>
</evidence>
<dbReference type="InterPro" id="IPR045153">
    <property type="entry name" value="Est1/Ebs1-like"/>
</dbReference>
<evidence type="ECO:0000256" key="1">
    <source>
        <dbReference type="ARBA" id="ARBA00022737"/>
    </source>
</evidence>
<dbReference type="OMA" id="KCQFLCH"/>
<evidence type="ECO:0000313" key="6">
    <source>
        <dbReference type="Proteomes" id="UP000594263"/>
    </source>
</evidence>
<dbReference type="PANTHER" id="PTHR15696:SF0">
    <property type="entry name" value="TELOMERASE-BINDING PROTEIN EST1A"/>
    <property type="match status" value="1"/>
</dbReference>
<dbReference type="SUPFAM" id="SSF48452">
    <property type="entry name" value="TPR-like"/>
    <property type="match status" value="1"/>
</dbReference>
<feature type="domain" description="Telomerase activating protein Est1-like N-terminal" evidence="4">
    <location>
        <begin position="71"/>
        <end position="185"/>
    </location>
</feature>
<feature type="compositionally biased region" description="Polar residues" evidence="2">
    <location>
        <begin position="887"/>
        <end position="896"/>
    </location>
</feature>
<keyword evidence="1" id="KW-0677">Repeat</keyword>
<protein>
    <submittedName>
        <fullName evidence="5">Uncharacterized protein</fullName>
    </submittedName>
</protein>
<dbReference type="EnsemblPlants" id="Kaladp0039s0212.1.v1.1">
    <property type="protein sequence ID" value="Kaladp0039s0212.1.v1.1"/>
    <property type="gene ID" value="Kaladp0039s0212.v1.1"/>
</dbReference>
<feature type="compositionally biased region" description="Polar residues" evidence="2">
    <location>
        <begin position="669"/>
        <end position="694"/>
    </location>
</feature>
<evidence type="ECO:0000313" key="5">
    <source>
        <dbReference type="EnsemblPlants" id="Kaladp0039s0212.1.v1.1"/>
    </source>
</evidence>
<dbReference type="InterPro" id="IPR018834">
    <property type="entry name" value="DNA/RNA-bd_Est1-type"/>
</dbReference>
<dbReference type="EnsemblPlants" id="Kaladp0039s0212.2.v1.1">
    <property type="protein sequence ID" value="Kaladp0039s0212.2.v1.1"/>
    <property type="gene ID" value="Kaladp0039s0212.v1.1"/>
</dbReference>
<dbReference type="GO" id="GO:0070034">
    <property type="term" value="F:telomerase RNA binding"/>
    <property type="evidence" value="ECO:0007669"/>
    <property type="project" value="TreeGrafter"/>
</dbReference>
<dbReference type="Gramene" id="Kaladp0039s0212.1.v1.1">
    <property type="protein sequence ID" value="Kaladp0039s0212.1.v1.1"/>
    <property type="gene ID" value="Kaladp0039s0212.v1.1"/>
</dbReference>
<evidence type="ECO:0000259" key="3">
    <source>
        <dbReference type="Pfam" id="PF10373"/>
    </source>
</evidence>
<proteinExistence type="predicted"/>